<sequence>MLGRRKTSENVAPAPVKEGPGKNQPTPKRREVEAARRQPLVAPTRPTGKGKGGKATKEEKVAAREARVVSRQRMMAGEEKYLPVRDRGPVRKFARDFVDARWNVGEVLLPVMFLFLILSFLGNGVIKNQSVFGGLVAATYVLVLMSAVDAFWMQRRAKKALRAKFGDAVDLGGIAWYCVMRSFQIRRTRVPRALVKRGEFPV</sequence>
<name>A0ABW1JAS8_9ACTN</name>
<dbReference type="RefSeq" id="WP_345717227.1">
    <property type="nucleotide sequence ID" value="NZ_BAABFP010000005.1"/>
</dbReference>
<accession>A0ABW1JAS8</accession>
<feature type="region of interest" description="Disordered" evidence="1">
    <location>
        <begin position="1"/>
        <end position="62"/>
    </location>
</feature>
<dbReference type="Pfam" id="PF11241">
    <property type="entry name" value="DUF3043"/>
    <property type="match status" value="1"/>
</dbReference>
<evidence type="ECO:0000256" key="1">
    <source>
        <dbReference type="SAM" id="MobiDB-lite"/>
    </source>
</evidence>
<feature type="transmembrane region" description="Helical" evidence="2">
    <location>
        <begin position="107"/>
        <end position="126"/>
    </location>
</feature>
<proteinExistence type="predicted"/>
<feature type="transmembrane region" description="Helical" evidence="2">
    <location>
        <begin position="132"/>
        <end position="152"/>
    </location>
</feature>
<evidence type="ECO:0000256" key="2">
    <source>
        <dbReference type="SAM" id="Phobius"/>
    </source>
</evidence>
<evidence type="ECO:0000313" key="3">
    <source>
        <dbReference type="EMBL" id="MFC6006389.1"/>
    </source>
</evidence>
<dbReference type="Proteomes" id="UP001596189">
    <property type="component" value="Unassembled WGS sequence"/>
</dbReference>
<keyword evidence="2" id="KW-0812">Transmembrane</keyword>
<evidence type="ECO:0000313" key="4">
    <source>
        <dbReference type="Proteomes" id="UP001596189"/>
    </source>
</evidence>
<keyword evidence="2" id="KW-1133">Transmembrane helix</keyword>
<gene>
    <name evidence="3" type="ORF">ACFQDO_04525</name>
</gene>
<comment type="caution">
    <text evidence="3">The sequence shown here is derived from an EMBL/GenBank/DDBJ whole genome shotgun (WGS) entry which is preliminary data.</text>
</comment>
<organism evidence="3 4">
    <name type="scientific">Angustibacter luteus</name>
    <dbReference type="NCBI Taxonomy" id="658456"/>
    <lineage>
        <taxon>Bacteria</taxon>
        <taxon>Bacillati</taxon>
        <taxon>Actinomycetota</taxon>
        <taxon>Actinomycetes</taxon>
        <taxon>Kineosporiales</taxon>
        <taxon>Kineosporiaceae</taxon>
    </lineage>
</organism>
<protein>
    <submittedName>
        <fullName evidence="3">DUF3043 domain-containing protein</fullName>
    </submittedName>
</protein>
<keyword evidence="4" id="KW-1185">Reference proteome</keyword>
<reference evidence="4" key="1">
    <citation type="journal article" date="2019" name="Int. J. Syst. Evol. Microbiol.">
        <title>The Global Catalogue of Microorganisms (GCM) 10K type strain sequencing project: providing services to taxonomists for standard genome sequencing and annotation.</title>
        <authorList>
            <consortium name="The Broad Institute Genomics Platform"/>
            <consortium name="The Broad Institute Genome Sequencing Center for Infectious Disease"/>
            <person name="Wu L."/>
            <person name="Ma J."/>
        </authorList>
    </citation>
    <scope>NUCLEOTIDE SEQUENCE [LARGE SCALE GENOMIC DNA]</scope>
    <source>
        <strain evidence="4">KACC 14249</strain>
    </source>
</reference>
<keyword evidence="2" id="KW-0472">Membrane</keyword>
<dbReference type="EMBL" id="JBHSRD010000002">
    <property type="protein sequence ID" value="MFC6006389.1"/>
    <property type="molecule type" value="Genomic_DNA"/>
</dbReference>
<dbReference type="InterPro" id="IPR021403">
    <property type="entry name" value="DUF3043"/>
</dbReference>